<name>A0A831EH38_9FIRM</name>
<dbReference type="Proteomes" id="UP000679848">
    <property type="component" value="Plasmid pMM59_01"/>
</dbReference>
<dbReference type="KEGG" id="pfaa:MM59RIKEN_33420"/>
<proteinExistence type="predicted"/>
<evidence type="ECO:0000313" key="2">
    <source>
        <dbReference type="Proteomes" id="UP000679848"/>
    </source>
</evidence>
<dbReference type="EMBL" id="AP023421">
    <property type="protein sequence ID" value="BCK86023.1"/>
    <property type="molecule type" value="Genomic_DNA"/>
</dbReference>
<evidence type="ECO:0000313" key="1">
    <source>
        <dbReference type="EMBL" id="BCK86023.1"/>
    </source>
</evidence>
<keyword evidence="2" id="KW-1185">Reference proteome</keyword>
<reference evidence="1" key="1">
    <citation type="submission" date="2020-09" db="EMBL/GenBank/DDBJ databases">
        <title>New species isolated from human feces.</title>
        <authorList>
            <person name="Kitahara M."/>
            <person name="Shigeno Y."/>
            <person name="Shime M."/>
            <person name="Matsumoto Y."/>
            <person name="Nakamura S."/>
            <person name="Motooka D."/>
            <person name="Fukuoka S."/>
            <person name="Nishikawa H."/>
            <person name="Benno Y."/>
        </authorList>
    </citation>
    <scope>NUCLEOTIDE SEQUENCE</scope>
    <source>
        <strain evidence="1">MM59</strain>
        <plasmid evidence="1">pMM59_01</plasmid>
    </source>
</reference>
<sequence>MKSYIYGIYNITAASMDRYLQLNGWTRNYDFANHNMMVYTSRNNSPKTIAIPASEEFDDFYSIVSNVIELLQKKENRPANEIIKDITTTFIDRLEIRVISEITEDGKIPLEYAADCVEGLKELILYSVCAEQSARPICYRATEYAKSLLNKFKLAQTEKGSFILNVDIQVVDENNEQTVLDGCECDVPTPFEHKVIERIGTAIGQVDAIVQNQCQLSETAETAFEDGITANMCDAFLKMRPVSDADKVTTTIRFASSLTNRTGQVKRIEMRANHFLVIDELSKIYRDKVAIQDVNLTGIIRSLSKRTESDSDLKTIRLYTTFNGSPRTVTISLSDAQYRIACDAHRDGLEVSVSGELDMSERYWVMNNVTNFLPLTQGD</sequence>
<geneLocation type="plasmid" evidence="1 2">
    <name>pMM59_01</name>
</geneLocation>
<organism evidence="1 2">
    <name type="scientific">Pusillibacter faecalis</name>
    <dbReference type="NCBI Taxonomy" id="2714358"/>
    <lineage>
        <taxon>Bacteria</taxon>
        <taxon>Bacillati</taxon>
        <taxon>Bacillota</taxon>
        <taxon>Clostridia</taxon>
        <taxon>Eubacteriales</taxon>
        <taxon>Oscillospiraceae</taxon>
        <taxon>Pusillibacter</taxon>
    </lineage>
</organism>
<dbReference type="RefSeq" id="WP_213543892.1">
    <property type="nucleotide sequence ID" value="NZ_AP023421.1"/>
</dbReference>
<gene>
    <name evidence="1" type="ORF">MM59RIKEN_33420</name>
</gene>
<dbReference type="AlphaFoldDB" id="A0A831EH38"/>
<keyword evidence="1" id="KW-0614">Plasmid</keyword>
<accession>A0A831EH38</accession>
<protein>
    <submittedName>
        <fullName evidence="1">Uncharacterized protein</fullName>
    </submittedName>
</protein>